<dbReference type="InterPro" id="IPR002164">
    <property type="entry name" value="NAP_family"/>
</dbReference>
<sequence>MTSTENGVKKAKLESSSGSVVVPEERDFDDETQKALEEIDATQNEIDSLNEKASEEILKVEQRHNGLRKPYFEKRSEVIRRIPKFWLTAFINHPKISAVIEEDEEDCLRHLSKVEVEEFEDIKSGYRIKFTFNPENPYFSNEFLTKEFHLGINGDPSSQSTPIRWKEGFDLAAKAAQRVASNKSSGARKRALLPLTFFSWFSDSSDPSMDDIAEVIKDEMWPNPLQYFLVPDIEVENGGEEEEDDLEEEEVDESVVVPEEEEEEDFEDEEIDESEGGGGGTGTSAAE</sequence>
<dbReference type="FunFam" id="3.30.1120.90:FF:000002">
    <property type="entry name" value="Testis-specific Y-encoded-like protein 2"/>
    <property type="match status" value="1"/>
</dbReference>
<feature type="coiled-coil region" evidence="3">
    <location>
        <begin position="32"/>
        <end position="59"/>
    </location>
</feature>
<dbReference type="InterPro" id="IPR037231">
    <property type="entry name" value="NAP-like_sf"/>
</dbReference>
<feature type="region of interest" description="Disordered" evidence="4">
    <location>
        <begin position="233"/>
        <end position="287"/>
    </location>
</feature>
<evidence type="ECO:0000256" key="1">
    <source>
        <dbReference type="ARBA" id="ARBA00009947"/>
    </source>
</evidence>
<feature type="compositionally biased region" description="Gly residues" evidence="4">
    <location>
        <begin position="276"/>
        <end position="287"/>
    </location>
</feature>
<dbReference type="Pfam" id="PF00956">
    <property type="entry name" value="NAP"/>
    <property type="match status" value="1"/>
</dbReference>
<protein>
    <submittedName>
        <fullName evidence="5">SET</fullName>
    </submittedName>
</protein>
<dbReference type="AlphaFoldDB" id="C1BMN8"/>
<proteinExistence type="evidence at transcript level"/>
<evidence type="ECO:0000313" key="5">
    <source>
        <dbReference type="EMBL" id="ACO10291.1"/>
    </source>
</evidence>
<dbReference type="Gene3D" id="3.30.1120.90">
    <property type="entry name" value="Nucleosome assembly protein"/>
    <property type="match status" value="1"/>
</dbReference>
<feature type="compositionally biased region" description="Acidic residues" evidence="4">
    <location>
        <begin position="233"/>
        <end position="275"/>
    </location>
</feature>
<reference evidence="5" key="1">
    <citation type="submission" date="2009-03" db="EMBL/GenBank/DDBJ databases">
        <title>Caligus rogercresseyi ESTs and full-length cDNAs.</title>
        <authorList>
            <person name="Yasuike M."/>
            <person name="von Schalburg K."/>
            <person name="Cooper G."/>
            <person name="Leong J."/>
            <person name="Jones S.R.M."/>
            <person name="Koop B.F."/>
        </authorList>
    </citation>
    <scope>NUCLEOTIDE SEQUENCE</scope>
    <source>
        <tissue evidence="5">Whole tissue</tissue>
    </source>
</reference>
<dbReference type="PANTHER" id="PTHR11875">
    <property type="entry name" value="TESTIS-SPECIFIC Y-ENCODED PROTEIN"/>
    <property type="match status" value="1"/>
</dbReference>
<dbReference type="SUPFAM" id="SSF143113">
    <property type="entry name" value="NAP-like"/>
    <property type="match status" value="1"/>
</dbReference>
<dbReference type="EMBL" id="BT075867">
    <property type="protein sequence ID" value="ACO10291.1"/>
    <property type="molecule type" value="mRNA"/>
</dbReference>
<name>C1BMN8_CALRO</name>
<dbReference type="GO" id="GO:0005634">
    <property type="term" value="C:nucleus"/>
    <property type="evidence" value="ECO:0007669"/>
    <property type="project" value="InterPro"/>
</dbReference>
<organism evidence="5">
    <name type="scientific">Caligus rogercresseyi</name>
    <name type="common">Sea louse</name>
    <dbReference type="NCBI Taxonomy" id="217165"/>
    <lineage>
        <taxon>Eukaryota</taxon>
        <taxon>Metazoa</taxon>
        <taxon>Ecdysozoa</taxon>
        <taxon>Arthropoda</taxon>
        <taxon>Crustacea</taxon>
        <taxon>Multicrustacea</taxon>
        <taxon>Hexanauplia</taxon>
        <taxon>Copepoda</taxon>
        <taxon>Siphonostomatoida</taxon>
        <taxon>Caligidae</taxon>
        <taxon>Caligus</taxon>
    </lineage>
</organism>
<evidence type="ECO:0000256" key="2">
    <source>
        <dbReference type="RuleBase" id="RU003876"/>
    </source>
</evidence>
<dbReference type="GO" id="GO:0006334">
    <property type="term" value="P:nucleosome assembly"/>
    <property type="evidence" value="ECO:0007669"/>
    <property type="project" value="InterPro"/>
</dbReference>
<evidence type="ECO:0000256" key="4">
    <source>
        <dbReference type="SAM" id="MobiDB-lite"/>
    </source>
</evidence>
<dbReference type="Gene3D" id="1.20.5.1500">
    <property type="match status" value="1"/>
</dbReference>
<comment type="similarity">
    <text evidence="1 2">Belongs to the nucleosome assembly protein (NAP) family.</text>
</comment>
<feature type="region of interest" description="Disordered" evidence="4">
    <location>
        <begin position="1"/>
        <end position="31"/>
    </location>
</feature>
<accession>C1BMN8</accession>
<gene>
    <name evidence="5" type="primary">SET</name>
</gene>
<keyword evidence="3" id="KW-0175">Coiled coil</keyword>
<evidence type="ECO:0000256" key="3">
    <source>
        <dbReference type="SAM" id="Coils"/>
    </source>
</evidence>